<evidence type="ECO:0000256" key="3">
    <source>
        <dbReference type="ARBA" id="ARBA00022827"/>
    </source>
</evidence>
<feature type="domain" description="FAD-binding" evidence="5">
    <location>
        <begin position="14"/>
        <end position="67"/>
    </location>
</feature>
<evidence type="ECO:0000313" key="7">
    <source>
        <dbReference type="Proteomes" id="UP001221142"/>
    </source>
</evidence>
<dbReference type="Proteomes" id="UP001221142">
    <property type="component" value="Unassembled WGS sequence"/>
</dbReference>
<dbReference type="SUPFAM" id="SSF51905">
    <property type="entry name" value="FAD/NAD(P)-binding domain"/>
    <property type="match status" value="1"/>
</dbReference>
<proteinExistence type="predicted"/>
<dbReference type="Gene3D" id="3.50.50.60">
    <property type="entry name" value="FAD/NAD(P)-binding domain"/>
    <property type="match status" value="2"/>
</dbReference>
<gene>
    <name evidence="6" type="ORF">FB45DRAFT_1063817</name>
</gene>
<comment type="cofactor">
    <cofactor evidence="1">
        <name>FAD</name>
        <dbReference type="ChEBI" id="CHEBI:57692"/>
    </cofactor>
</comment>
<dbReference type="GO" id="GO:0016709">
    <property type="term" value="F:oxidoreductase activity, acting on paired donors, with incorporation or reduction of molecular oxygen, NAD(P)H as one donor, and incorporation of one atom of oxygen"/>
    <property type="evidence" value="ECO:0007669"/>
    <property type="project" value="UniProtKB-ARBA"/>
</dbReference>
<dbReference type="GO" id="GO:0071949">
    <property type="term" value="F:FAD binding"/>
    <property type="evidence" value="ECO:0007669"/>
    <property type="project" value="InterPro"/>
</dbReference>
<keyword evidence="7" id="KW-1185">Reference proteome</keyword>
<protein>
    <submittedName>
        <fullName evidence="6">FAD/NAD(P)-binding domain-containing protein</fullName>
    </submittedName>
</protein>
<evidence type="ECO:0000256" key="2">
    <source>
        <dbReference type="ARBA" id="ARBA00022630"/>
    </source>
</evidence>
<dbReference type="InterPro" id="IPR002938">
    <property type="entry name" value="FAD-bd"/>
</dbReference>
<sequence>MCDCDSSPPLPSSTEVCIVGAGPSGLACALGLAARKIPFVIVDAVAEGHTASRAIVIYPGALESIGALDPQVAEDIMATGTKYPFGMFMAQHTVEEAMRAGIHRSGSGIHFGKRMEAIEEVDDGAQYELLFESGERLRARYIVATDGAKSSLRSFAGITFRDPYTKKEAAPGAQDSNFIVSDVVFEKPTESVARDALQLSLVEDGFLLTGPLKDPVDPGLHLFRLYIGMTGTPPRNADLAYLQGVLDAQFPGSKTTPRNVPSIAKVLHAARFRTRPALADSYLHRTKGGAYILLAGDAAHTHGPGGRQGMNLGICDGASLALAIDKHRTASLETKGDARQILESYAKTRREVGWGVIDTVQDMENLEAGGLSWARWFRIMAVRILSPVPFVNNLMAWQTSGLGYAA</sequence>
<name>A0AAD7BCY8_9AGAR</name>
<dbReference type="PANTHER" id="PTHR43004:SF19">
    <property type="entry name" value="BINDING MONOOXYGENASE, PUTATIVE (JCVI)-RELATED"/>
    <property type="match status" value="1"/>
</dbReference>
<organism evidence="6 7">
    <name type="scientific">Roridomyces roridus</name>
    <dbReference type="NCBI Taxonomy" id="1738132"/>
    <lineage>
        <taxon>Eukaryota</taxon>
        <taxon>Fungi</taxon>
        <taxon>Dikarya</taxon>
        <taxon>Basidiomycota</taxon>
        <taxon>Agaricomycotina</taxon>
        <taxon>Agaricomycetes</taxon>
        <taxon>Agaricomycetidae</taxon>
        <taxon>Agaricales</taxon>
        <taxon>Marasmiineae</taxon>
        <taxon>Mycenaceae</taxon>
        <taxon>Roridomyces</taxon>
    </lineage>
</organism>
<evidence type="ECO:0000259" key="5">
    <source>
        <dbReference type="Pfam" id="PF01494"/>
    </source>
</evidence>
<accession>A0AAD7BCY8</accession>
<dbReference type="InterPro" id="IPR036188">
    <property type="entry name" value="FAD/NAD-bd_sf"/>
</dbReference>
<feature type="domain" description="FAD-binding" evidence="5">
    <location>
        <begin position="80"/>
        <end position="165"/>
    </location>
</feature>
<dbReference type="AlphaFoldDB" id="A0AAD7BCY8"/>
<dbReference type="Pfam" id="PF01494">
    <property type="entry name" value="FAD_binding_3"/>
    <property type="match status" value="3"/>
</dbReference>
<evidence type="ECO:0000256" key="4">
    <source>
        <dbReference type="ARBA" id="ARBA00023002"/>
    </source>
</evidence>
<dbReference type="EMBL" id="JARKIF010000021">
    <property type="protein sequence ID" value="KAJ7617334.1"/>
    <property type="molecule type" value="Genomic_DNA"/>
</dbReference>
<dbReference type="InterPro" id="IPR050641">
    <property type="entry name" value="RIFMO-like"/>
</dbReference>
<keyword evidence="3" id="KW-0274">FAD</keyword>
<evidence type="ECO:0000256" key="1">
    <source>
        <dbReference type="ARBA" id="ARBA00001974"/>
    </source>
</evidence>
<keyword evidence="4" id="KW-0560">Oxidoreductase</keyword>
<keyword evidence="2" id="KW-0285">Flavoprotein</keyword>
<dbReference type="PRINTS" id="PR00420">
    <property type="entry name" value="RNGMNOXGNASE"/>
</dbReference>
<comment type="caution">
    <text evidence="6">The sequence shown here is derived from an EMBL/GenBank/DDBJ whole genome shotgun (WGS) entry which is preliminary data.</text>
</comment>
<reference evidence="6" key="1">
    <citation type="submission" date="2023-03" db="EMBL/GenBank/DDBJ databases">
        <title>Massive genome expansion in bonnet fungi (Mycena s.s.) driven by repeated elements and novel gene families across ecological guilds.</title>
        <authorList>
            <consortium name="Lawrence Berkeley National Laboratory"/>
            <person name="Harder C.B."/>
            <person name="Miyauchi S."/>
            <person name="Viragh M."/>
            <person name="Kuo A."/>
            <person name="Thoen E."/>
            <person name="Andreopoulos B."/>
            <person name="Lu D."/>
            <person name="Skrede I."/>
            <person name="Drula E."/>
            <person name="Henrissat B."/>
            <person name="Morin E."/>
            <person name="Kohler A."/>
            <person name="Barry K."/>
            <person name="LaButti K."/>
            <person name="Morin E."/>
            <person name="Salamov A."/>
            <person name="Lipzen A."/>
            <person name="Mereny Z."/>
            <person name="Hegedus B."/>
            <person name="Baldrian P."/>
            <person name="Stursova M."/>
            <person name="Weitz H."/>
            <person name="Taylor A."/>
            <person name="Grigoriev I.V."/>
            <person name="Nagy L.G."/>
            <person name="Martin F."/>
            <person name="Kauserud H."/>
        </authorList>
    </citation>
    <scope>NUCLEOTIDE SEQUENCE</scope>
    <source>
        <strain evidence="6">9284</strain>
    </source>
</reference>
<dbReference type="PANTHER" id="PTHR43004">
    <property type="entry name" value="TRK SYSTEM POTASSIUM UPTAKE PROTEIN"/>
    <property type="match status" value="1"/>
</dbReference>
<evidence type="ECO:0000313" key="6">
    <source>
        <dbReference type="EMBL" id="KAJ7617334.1"/>
    </source>
</evidence>
<feature type="domain" description="FAD-binding" evidence="5">
    <location>
        <begin position="280"/>
        <end position="358"/>
    </location>
</feature>